<dbReference type="Gene3D" id="3.40.1350.10">
    <property type="match status" value="1"/>
</dbReference>
<dbReference type="GO" id="GO:0003676">
    <property type="term" value="F:nucleic acid binding"/>
    <property type="evidence" value="ECO:0007669"/>
    <property type="project" value="InterPro"/>
</dbReference>
<evidence type="ECO:0000313" key="2">
    <source>
        <dbReference type="EMBL" id="NYI81205.1"/>
    </source>
</evidence>
<dbReference type="PANTHER" id="PTHR30547">
    <property type="entry name" value="UNCHARACTERIZED PROTEIN YHCG-RELATED"/>
    <property type="match status" value="1"/>
</dbReference>
<name>A0A7Z0DSY9_9ACTN</name>
<evidence type="ECO:0000259" key="1">
    <source>
        <dbReference type="Pfam" id="PF06250"/>
    </source>
</evidence>
<comment type="caution">
    <text evidence="2">The sequence shown here is derived from an EMBL/GenBank/DDBJ whole genome shotgun (WGS) entry which is preliminary data.</text>
</comment>
<dbReference type="InterPro" id="IPR009362">
    <property type="entry name" value="YhcG_C"/>
</dbReference>
<dbReference type="PANTHER" id="PTHR30547:SF5">
    <property type="entry name" value="NUCLEASE YHCG-RELATED"/>
    <property type="match status" value="1"/>
</dbReference>
<reference evidence="2 3" key="1">
    <citation type="submission" date="2020-07" db="EMBL/GenBank/DDBJ databases">
        <title>Sequencing the genomes of 1000 actinobacteria strains.</title>
        <authorList>
            <person name="Klenk H.-P."/>
        </authorList>
    </citation>
    <scope>NUCLEOTIDE SEQUENCE [LARGE SCALE GENOMIC DNA]</scope>
    <source>
        <strain evidence="2 3">DSM 26487</strain>
    </source>
</reference>
<evidence type="ECO:0000313" key="3">
    <source>
        <dbReference type="Proteomes" id="UP000564496"/>
    </source>
</evidence>
<dbReference type="InterPro" id="IPR053148">
    <property type="entry name" value="PD-DEXK-like_domain"/>
</dbReference>
<protein>
    <recommendedName>
        <fullName evidence="1">YhcG PDDEXK nuclease domain-containing protein</fullName>
    </recommendedName>
</protein>
<dbReference type="EMBL" id="JACBZR010000002">
    <property type="protein sequence ID" value="NYI81205.1"/>
    <property type="molecule type" value="Genomic_DNA"/>
</dbReference>
<sequence>MDRMQQTLAELGSGFAFVGRQVHFEVDGDDFYIDLLFFHVTQLRYVVIEFKSGRFTPRDAGQLGFYVALVDDRLRDTDTHAETVGILLCADKHDGVVEYALKTIDQPVAIARYTYDTLPDDVRDLLPSPTEVLGAIDGADDSKAGQAGRK</sequence>
<gene>
    <name evidence="2" type="ORF">BJ988_005913</name>
</gene>
<dbReference type="InterPro" id="IPR011856">
    <property type="entry name" value="tRNA_endonuc-like_dom_sf"/>
</dbReference>
<organism evidence="2 3">
    <name type="scientific">Nocardioides panzhihuensis</name>
    <dbReference type="NCBI Taxonomy" id="860243"/>
    <lineage>
        <taxon>Bacteria</taxon>
        <taxon>Bacillati</taxon>
        <taxon>Actinomycetota</taxon>
        <taxon>Actinomycetes</taxon>
        <taxon>Propionibacteriales</taxon>
        <taxon>Nocardioidaceae</taxon>
        <taxon>Nocardioides</taxon>
    </lineage>
</organism>
<feature type="domain" description="YhcG PDDEXK nuclease" evidence="1">
    <location>
        <begin position="1"/>
        <end position="126"/>
    </location>
</feature>
<proteinExistence type="predicted"/>
<keyword evidence="3" id="KW-1185">Reference proteome</keyword>
<dbReference type="Pfam" id="PF06250">
    <property type="entry name" value="YhcG_C"/>
    <property type="match status" value="1"/>
</dbReference>
<accession>A0A7Z0DSY9</accession>
<dbReference type="AlphaFoldDB" id="A0A7Z0DSY9"/>
<dbReference type="Proteomes" id="UP000564496">
    <property type="component" value="Unassembled WGS sequence"/>
</dbReference>